<dbReference type="EMBL" id="WJXA01000003">
    <property type="protein sequence ID" value="KAF7148663.1"/>
    <property type="molecule type" value="Genomic_DNA"/>
</dbReference>
<dbReference type="AlphaFoldDB" id="A0A834LVL2"/>
<keyword evidence="2" id="KW-1133">Transmembrane helix</keyword>
<feature type="transmembrane region" description="Helical" evidence="2">
    <location>
        <begin position="93"/>
        <end position="111"/>
    </location>
</feature>
<keyword evidence="4" id="KW-1185">Reference proteome</keyword>
<keyword evidence="2" id="KW-0812">Transmembrane</keyword>
<reference evidence="3" key="1">
    <citation type="submission" date="2019-11" db="EMBL/GenBank/DDBJ databases">
        <authorList>
            <person name="Liu Y."/>
            <person name="Hou J."/>
            <person name="Li T.-Q."/>
            <person name="Guan C.-H."/>
            <person name="Wu X."/>
            <person name="Wu H.-Z."/>
            <person name="Ling F."/>
            <person name="Zhang R."/>
            <person name="Shi X.-G."/>
            <person name="Ren J.-P."/>
            <person name="Chen E.-F."/>
            <person name="Sun J.-M."/>
        </authorList>
    </citation>
    <scope>NUCLEOTIDE SEQUENCE</scope>
    <source>
        <strain evidence="3">Adult_tree_wgs_1</strain>
        <tissue evidence="3">Leaves</tissue>
    </source>
</reference>
<dbReference type="Proteomes" id="UP000626092">
    <property type="component" value="Unassembled WGS sequence"/>
</dbReference>
<keyword evidence="2" id="KW-0472">Membrane</keyword>
<evidence type="ECO:0000256" key="1">
    <source>
        <dbReference type="SAM" id="MobiDB-lite"/>
    </source>
</evidence>
<comment type="caution">
    <text evidence="3">The sequence shown here is derived from an EMBL/GenBank/DDBJ whole genome shotgun (WGS) entry which is preliminary data.</text>
</comment>
<evidence type="ECO:0000256" key="2">
    <source>
        <dbReference type="SAM" id="Phobius"/>
    </source>
</evidence>
<gene>
    <name evidence="3" type="ORF">RHSIM_Rhsim03G0069300</name>
</gene>
<proteinExistence type="predicted"/>
<accession>A0A834LVL2</accession>
<evidence type="ECO:0000313" key="3">
    <source>
        <dbReference type="EMBL" id="KAF7148663.1"/>
    </source>
</evidence>
<feature type="region of interest" description="Disordered" evidence="1">
    <location>
        <begin position="48"/>
        <end position="73"/>
    </location>
</feature>
<protein>
    <submittedName>
        <fullName evidence="3">Uncharacterized protein</fullName>
    </submittedName>
</protein>
<organism evidence="3 4">
    <name type="scientific">Rhododendron simsii</name>
    <name type="common">Sims's rhododendron</name>
    <dbReference type="NCBI Taxonomy" id="118357"/>
    <lineage>
        <taxon>Eukaryota</taxon>
        <taxon>Viridiplantae</taxon>
        <taxon>Streptophyta</taxon>
        <taxon>Embryophyta</taxon>
        <taxon>Tracheophyta</taxon>
        <taxon>Spermatophyta</taxon>
        <taxon>Magnoliopsida</taxon>
        <taxon>eudicotyledons</taxon>
        <taxon>Gunneridae</taxon>
        <taxon>Pentapetalae</taxon>
        <taxon>asterids</taxon>
        <taxon>Ericales</taxon>
        <taxon>Ericaceae</taxon>
        <taxon>Ericoideae</taxon>
        <taxon>Rhodoreae</taxon>
        <taxon>Rhododendron</taxon>
    </lineage>
</organism>
<name>A0A834LVL2_RHOSS</name>
<dbReference type="OrthoDB" id="1614617at2759"/>
<sequence length="238" mass="26880">MAQVQTTTSEAILLEKLEWCIEDFKRCSGWCNEDFNRCSEFILKIFEPSSSSSPSPDYSSSSLAPSPDYPSSSLDQQLELESASEASFSIHRTVFYILAPIVVPVILYPVITSFSKHSMLILQVAFDRDTDKIQQDLALIDTRSRGGFSIPCEKLHILDTISCIHRYQGSCFAAYSNVTFLITVSGTLKFPSINSHSDLDMALDSLEYILHDIVMAGKVWWASRHDTKDLSYLRRLRN</sequence>
<evidence type="ECO:0000313" key="4">
    <source>
        <dbReference type="Proteomes" id="UP000626092"/>
    </source>
</evidence>